<proteinExistence type="predicted"/>
<organism evidence="2 3">
    <name type="scientific">Sphingobium fontiphilum</name>
    <dbReference type="NCBI Taxonomy" id="944425"/>
    <lineage>
        <taxon>Bacteria</taxon>
        <taxon>Pseudomonadati</taxon>
        <taxon>Pseudomonadota</taxon>
        <taxon>Alphaproteobacteria</taxon>
        <taxon>Sphingomonadales</taxon>
        <taxon>Sphingomonadaceae</taxon>
        <taxon>Sphingobium</taxon>
    </lineage>
</organism>
<dbReference type="RefSeq" id="WP_183954134.1">
    <property type="nucleotide sequence ID" value="NZ_JACIEB010000001.1"/>
</dbReference>
<keyword evidence="1" id="KW-0808">Transferase</keyword>
<dbReference type="InterPro" id="IPR026634">
    <property type="entry name" value="TPST-like"/>
</dbReference>
<evidence type="ECO:0000313" key="2">
    <source>
        <dbReference type="EMBL" id="MBB3981193.1"/>
    </source>
</evidence>
<dbReference type="InterPro" id="IPR027417">
    <property type="entry name" value="P-loop_NTPase"/>
</dbReference>
<evidence type="ECO:0008006" key="4">
    <source>
        <dbReference type="Google" id="ProtNLM"/>
    </source>
</evidence>
<keyword evidence="3" id="KW-1185">Reference proteome</keyword>
<dbReference type="SUPFAM" id="SSF52540">
    <property type="entry name" value="P-loop containing nucleoside triphosphate hydrolases"/>
    <property type="match status" value="1"/>
</dbReference>
<name>A0A7W6DK06_9SPHN</name>
<comment type="caution">
    <text evidence="2">The sequence shown here is derived from an EMBL/GenBank/DDBJ whole genome shotgun (WGS) entry which is preliminary data.</text>
</comment>
<dbReference type="PANTHER" id="PTHR12788">
    <property type="entry name" value="PROTEIN-TYROSINE SULFOTRANSFERASE 2"/>
    <property type="match status" value="1"/>
</dbReference>
<sequence>MAEYPLYEMSSFSRSGETLMLRCLQAHPDIEVISQIREPDEERDVDLFWSVINKGKLAIDAADPLTAHRSPHPGTRFIVKNFAWTTRGHRQGFVLIRNPFSVVVSAHRHTEDPKKEAKQRAQQIRWCRNIDKLMVPFIESIDNLTAYLALYNRKMMHDRRSGMPFVRYEDFVSDPETWLRKIIAHLGLEWSPRVLESHLDYKEGETGHGGIKLWQPINMGSMDKYKALEPELASKVYSLTQDVLRVYGYRWNGDEIKLVNAKGLL</sequence>
<dbReference type="EMBL" id="JACIEB010000001">
    <property type="protein sequence ID" value="MBB3981193.1"/>
    <property type="molecule type" value="Genomic_DNA"/>
</dbReference>
<evidence type="ECO:0000256" key="1">
    <source>
        <dbReference type="ARBA" id="ARBA00022679"/>
    </source>
</evidence>
<reference evidence="2 3" key="1">
    <citation type="submission" date="2020-08" db="EMBL/GenBank/DDBJ databases">
        <title>Genomic Encyclopedia of Type Strains, Phase IV (KMG-IV): sequencing the most valuable type-strain genomes for metagenomic binning, comparative biology and taxonomic classification.</title>
        <authorList>
            <person name="Goeker M."/>
        </authorList>
    </citation>
    <scope>NUCLEOTIDE SEQUENCE [LARGE SCALE GENOMIC DNA]</scope>
    <source>
        <strain evidence="2 3">DSM 29348</strain>
    </source>
</reference>
<accession>A0A7W6DK06</accession>
<dbReference type="PANTHER" id="PTHR12788:SF10">
    <property type="entry name" value="PROTEIN-TYROSINE SULFOTRANSFERASE"/>
    <property type="match status" value="1"/>
</dbReference>
<dbReference type="Proteomes" id="UP000552757">
    <property type="component" value="Unassembled WGS sequence"/>
</dbReference>
<dbReference type="AlphaFoldDB" id="A0A7W6DK06"/>
<dbReference type="GO" id="GO:0008476">
    <property type="term" value="F:protein-tyrosine sulfotransferase activity"/>
    <property type="evidence" value="ECO:0007669"/>
    <property type="project" value="InterPro"/>
</dbReference>
<protein>
    <recommendedName>
        <fullName evidence="4">Sulfotransferase domain-containing protein</fullName>
    </recommendedName>
</protein>
<dbReference type="Gene3D" id="3.40.50.300">
    <property type="entry name" value="P-loop containing nucleotide triphosphate hydrolases"/>
    <property type="match status" value="1"/>
</dbReference>
<dbReference type="Pfam" id="PF13469">
    <property type="entry name" value="Sulfotransfer_3"/>
    <property type="match status" value="1"/>
</dbReference>
<gene>
    <name evidence="2" type="ORF">GGR44_000824</name>
</gene>
<evidence type="ECO:0000313" key="3">
    <source>
        <dbReference type="Proteomes" id="UP000552757"/>
    </source>
</evidence>